<dbReference type="GeneID" id="6071160"/>
<evidence type="ECO:0000313" key="3">
    <source>
        <dbReference type="Proteomes" id="UP000001194"/>
    </source>
</evidence>
<sequence length="109" mass="12309">MDGWTNKKTAPSSAPSSFEAQSDENGYIVMRNLHSTVRDNFFCLCVLRDGAPHQGIFLKVEAHIRLIIENYHKVLNMMCIQWRASVINSPLATAVDIVSGMVRWSDRSL</sequence>
<name>B0CVE1_LACBS</name>
<reference evidence="2 3" key="1">
    <citation type="journal article" date="2008" name="Nature">
        <title>The genome of Laccaria bicolor provides insights into mycorrhizal symbiosis.</title>
        <authorList>
            <person name="Martin F."/>
            <person name="Aerts A."/>
            <person name="Ahren D."/>
            <person name="Brun A."/>
            <person name="Danchin E.G.J."/>
            <person name="Duchaussoy F."/>
            <person name="Gibon J."/>
            <person name="Kohler A."/>
            <person name="Lindquist E."/>
            <person name="Pereda V."/>
            <person name="Salamov A."/>
            <person name="Shapiro H.J."/>
            <person name="Wuyts J."/>
            <person name="Blaudez D."/>
            <person name="Buee M."/>
            <person name="Brokstein P."/>
            <person name="Canbaeck B."/>
            <person name="Cohen D."/>
            <person name="Courty P.E."/>
            <person name="Coutinho P.M."/>
            <person name="Delaruelle C."/>
            <person name="Detter J.C."/>
            <person name="Deveau A."/>
            <person name="DiFazio S."/>
            <person name="Duplessis S."/>
            <person name="Fraissinet-Tachet L."/>
            <person name="Lucic E."/>
            <person name="Frey-Klett P."/>
            <person name="Fourrey C."/>
            <person name="Feussner I."/>
            <person name="Gay G."/>
            <person name="Grimwood J."/>
            <person name="Hoegger P.J."/>
            <person name="Jain P."/>
            <person name="Kilaru S."/>
            <person name="Labbe J."/>
            <person name="Lin Y.C."/>
            <person name="Legue V."/>
            <person name="Le Tacon F."/>
            <person name="Marmeisse R."/>
            <person name="Melayah D."/>
            <person name="Montanini B."/>
            <person name="Muratet M."/>
            <person name="Nehls U."/>
            <person name="Niculita-Hirzel H."/>
            <person name="Oudot-Le Secq M.P."/>
            <person name="Peter M."/>
            <person name="Quesneville H."/>
            <person name="Rajashekar B."/>
            <person name="Reich M."/>
            <person name="Rouhier N."/>
            <person name="Schmutz J."/>
            <person name="Yin T."/>
            <person name="Chalot M."/>
            <person name="Henrissat B."/>
            <person name="Kuees U."/>
            <person name="Lucas S."/>
            <person name="Van de Peer Y."/>
            <person name="Podila G.K."/>
            <person name="Polle A."/>
            <person name="Pukkila P.J."/>
            <person name="Richardson P.M."/>
            <person name="Rouze P."/>
            <person name="Sanders I.R."/>
            <person name="Stajich J.E."/>
            <person name="Tunlid A."/>
            <person name="Tuskan G."/>
            <person name="Grigoriev I.V."/>
        </authorList>
    </citation>
    <scope>NUCLEOTIDE SEQUENCE [LARGE SCALE GENOMIC DNA]</scope>
    <source>
        <strain evidence="3">S238N-H82 / ATCC MYA-4686</strain>
    </source>
</reference>
<dbReference type="Proteomes" id="UP000001194">
    <property type="component" value="Unassembled WGS sequence"/>
</dbReference>
<proteinExistence type="predicted"/>
<dbReference type="InParanoid" id="B0CVE1"/>
<dbReference type="EMBL" id="DS547093">
    <property type="protein sequence ID" value="EDR13315.1"/>
    <property type="molecule type" value="Genomic_DNA"/>
</dbReference>
<feature type="region of interest" description="Disordered" evidence="1">
    <location>
        <begin position="1"/>
        <end position="21"/>
    </location>
</feature>
<gene>
    <name evidence="2" type="ORF">LACBIDRAFT_322868</name>
</gene>
<evidence type="ECO:0000256" key="1">
    <source>
        <dbReference type="SAM" id="MobiDB-lite"/>
    </source>
</evidence>
<accession>B0CVE1</accession>
<keyword evidence="3" id="KW-1185">Reference proteome</keyword>
<protein>
    <submittedName>
        <fullName evidence="2">Predicted protein</fullName>
    </submittedName>
</protein>
<dbReference type="RefSeq" id="XP_001875813.1">
    <property type="nucleotide sequence ID" value="XM_001875778.1"/>
</dbReference>
<dbReference type="HOGENOM" id="CLU_2184424_0_0_1"/>
<dbReference type="KEGG" id="lbc:LACBIDRAFT_322868"/>
<organism evidence="3">
    <name type="scientific">Laccaria bicolor (strain S238N-H82 / ATCC MYA-4686)</name>
    <name type="common">Bicoloured deceiver</name>
    <name type="synonym">Laccaria laccata var. bicolor</name>
    <dbReference type="NCBI Taxonomy" id="486041"/>
    <lineage>
        <taxon>Eukaryota</taxon>
        <taxon>Fungi</taxon>
        <taxon>Dikarya</taxon>
        <taxon>Basidiomycota</taxon>
        <taxon>Agaricomycotina</taxon>
        <taxon>Agaricomycetes</taxon>
        <taxon>Agaricomycetidae</taxon>
        <taxon>Agaricales</taxon>
        <taxon>Agaricineae</taxon>
        <taxon>Hydnangiaceae</taxon>
        <taxon>Laccaria</taxon>
    </lineage>
</organism>
<dbReference type="AlphaFoldDB" id="B0CVE1"/>
<evidence type="ECO:0000313" key="2">
    <source>
        <dbReference type="EMBL" id="EDR13315.1"/>
    </source>
</evidence>